<feature type="transmembrane region" description="Helical" evidence="8">
    <location>
        <begin position="176"/>
        <end position="196"/>
    </location>
</feature>
<feature type="transmembrane region" description="Helical" evidence="8">
    <location>
        <begin position="363"/>
        <end position="384"/>
    </location>
</feature>
<evidence type="ECO:0000256" key="4">
    <source>
        <dbReference type="ARBA" id="ARBA00022741"/>
    </source>
</evidence>
<dbReference type="SUPFAM" id="SSF48371">
    <property type="entry name" value="ARM repeat"/>
    <property type="match status" value="1"/>
</dbReference>
<dbReference type="InterPro" id="IPR011989">
    <property type="entry name" value="ARM-like"/>
</dbReference>
<dbReference type="Gene3D" id="1.25.10.10">
    <property type="entry name" value="Leucine-rich Repeat Variant"/>
    <property type="match status" value="1"/>
</dbReference>
<keyword evidence="6 8" id="KW-1133">Transmembrane helix</keyword>
<dbReference type="InterPro" id="IPR004667">
    <property type="entry name" value="ADP_ATP_car_bac_type"/>
</dbReference>
<evidence type="ECO:0000256" key="3">
    <source>
        <dbReference type="ARBA" id="ARBA00022692"/>
    </source>
</evidence>
<dbReference type="EMBL" id="MSCN01000001">
    <property type="protein sequence ID" value="PQJ78003.1"/>
    <property type="molecule type" value="Genomic_DNA"/>
</dbReference>
<keyword evidence="7 8" id="KW-0472">Membrane</keyword>
<keyword evidence="10" id="KW-1185">Reference proteome</keyword>
<gene>
    <name evidence="9" type="ORF">BTO18_01835</name>
</gene>
<name>A0A2S7WK97_9FLAO</name>
<protein>
    <recommendedName>
        <fullName evidence="8">ADP,ATP carrier protein</fullName>
    </recommendedName>
</protein>
<dbReference type="PANTHER" id="PTHR43596:SF1">
    <property type="entry name" value="ADP,ATP CARRIER PROTEIN"/>
    <property type="match status" value="1"/>
</dbReference>
<reference evidence="9 10" key="1">
    <citation type="submission" date="2016-12" db="EMBL/GenBank/DDBJ databases">
        <title>Trade-off between light-utilization and light-protection in marine flavobacteria.</title>
        <authorList>
            <person name="Kumagai Y."/>
            <person name="Yoshizawa S."/>
            <person name="Kogure K."/>
            <person name="Iwasaki W."/>
        </authorList>
    </citation>
    <scope>NUCLEOTIDE SEQUENCE [LARGE SCALE GENOMIC DNA]</scope>
    <source>
        <strain evidence="9 10">NBRC 108759</strain>
    </source>
</reference>
<comment type="caution">
    <text evidence="9">The sequence shown here is derived from an EMBL/GenBank/DDBJ whole genome shotgun (WGS) entry which is preliminary data.</text>
</comment>
<evidence type="ECO:0000256" key="8">
    <source>
        <dbReference type="RuleBase" id="RU363121"/>
    </source>
</evidence>
<dbReference type="Proteomes" id="UP000238882">
    <property type="component" value="Unassembled WGS sequence"/>
</dbReference>
<evidence type="ECO:0000313" key="9">
    <source>
        <dbReference type="EMBL" id="PQJ78003.1"/>
    </source>
</evidence>
<dbReference type="GO" id="GO:0005471">
    <property type="term" value="F:ATP:ADP antiporter activity"/>
    <property type="evidence" value="ECO:0007669"/>
    <property type="project" value="InterPro"/>
</dbReference>
<keyword evidence="2 8" id="KW-0813">Transport</keyword>
<keyword evidence="5 8" id="KW-0067">ATP-binding</keyword>
<dbReference type="RefSeq" id="WP_105014586.1">
    <property type="nucleotide sequence ID" value="NZ_MSCN01000001.1"/>
</dbReference>
<feature type="transmembrane region" description="Helical" evidence="8">
    <location>
        <begin position="55"/>
        <end position="71"/>
    </location>
</feature>
<feature type="transmembrane region" description="Helical" evidence="8">
    <location>
        <begin position="269"/>
        <end position="289"/>
    </location>
</feature>
<dbReference type="Gene3D" id="1.20.1250.20">
    <property type="entry name" value="MFS general substrate transporter like domains"/>
    <property type="match status" value="2"/>
</dbReference>
<organism evidence="9 10">
    <name type="scientific">Polaribacter porphyrae</name>
    <dbReference type="NCBI Taxonomy" id="1137780"/>
    <lineage>
        <taxon>Bacteria</taxon>
        <taxon>Pseudomonadati</taxon>
        <taxon>Bacteroidota</taxon>
        <taxon>Flavobacteriia</taxon>
        <taxon>Flavobacteriales</taxon>
        <taxon>Flavobacteriaceae</taxon>
    </lineage>
</organism>
<feature type="transmembrane region" description="Helical" evidence="8">
    <location>
        <begin position="112"/>
        <end position="134"/>
    </location>
</feature>
<comment type="similarity">
    <text evidence="8">Belongs to the ADP/ATP translocase tlc family.</text>
</comment>
<proteinExistence type="inferred from homology"/>
<dbReference type="AlphaFoldDB" id="A0A2S7WK97"/>
<feature type="transmembrane region" description="Helical" evidence="8">
    <location>
        <begin position="83"/>
        <end position="106"/>
    </location>
</feature>
<keyword evidence="3 8" id="KW-0812">Transmembrane</keyword>
<evidence type="ECO:0000256" key="6">
    <source>
        <dbReference type="ARBA" id="ARBA00022989"/>
    </source>
</evidence>
<evidence type="ECO:0000256" key="1">
    <source>
        <dbReference type="ARBA" id="ARBA00004141"/>
    </source>
</evidence>
<accession>A0A2S7WK97</accession>
<feature type="transmembrane region" description="Helical" evidence="8">
    <location>
        <begin position="232"/>
        <end position="249"/>
    </location>
</feature>
<dbReference type="SUPFAM" id="SSF103473">
    <property type="entry name" value="MFS general substrate transporter"/>
    <property type="match status" value="1"/>
</dbReference>
<dbReference type="GO" id="GO:0016020">
    <property type="term" value="C:membrane"/>
    <property type="evidence" value="ECO:0007669"/>
    <property type="project" value="UniProtKB-SubCell"/>
</dbReference>
<feature type="transmembrane region" description="Helical" evidence="8">
    <location>
        <begin position="301"/>
        <end position="320"/>
    </location>
</feature>
<dbReference type="InterPro" id="IPR036259">
    <property type="entry name" value="MFS_trans_sf"/>
</dbReference>
<keyword evidence="4 8" id="KW-0547">Nucleotide-binding</keyword>
<feature type="transmembrane region" description="Helical" evidence="8">
    <location>
        <begin position="16"/>
        <end position="35"/>
    </location>
</feature>
<dbReference type="Pfam" id="PF03219">
    <property type="entry name" value="TLC"/>
    <property type="match status" value="1"/>
</dbReference>
<evidence type="ECO:0000256" key="5">
    <source>
        <dbReference type="ARBA" id="ARBA00022840"/>
    </source>
</evidence>
<sequence length="942" mass="107454">MRKLIHKTLGLRDGEIFISFFMQLYIFIIITVLLIVKPSVNALFVSKLGADKLPYGYLLVALIAVITSYYYSKAIRKFSLVKVTVLSLIVFSAVFFVLAILLNYHISNKYILYFYYVFVSLFAVVATSQFWIFANMVFNAREAKRIFGFIGAGAIAGGIFGGYLTSIIAGSFGKEYVIFIASFLLLLCIPILRKVYKLRIRFLNRFKRKQVIANQDKLESSSLKMIFKSKHLSYLALIIGISVIVAKLVDFQFSDFANKSIPDSDDLVAFFGFWFSTFNVIALVIQLFLTNKIVGRLGVSSTLLILPLTIGLGSLLFLTFPELWVLIIIKGIDGSFKQSLNKSAIELSIMPIPALIKNQAKSYIDVAVDSIATGLAGFMLIFLIKKLNLDTAYITVIVIFFVFIWIVLIYKLREAYFESFKKNIQKTLIFASEDKKEKKKEDNLLDLKNILENGDEEAILNLFDRLKGYTLKILQQPIIQLLDHPSNKIKVAALDYLDAFDDNFIIEKVEKLVYVKDDILVYVALEYILEHSSRNEKSFFNQYLDHTDNYIANGALLALAKYSQNNQKLAGYYNLKNRLETKIERYTSSNYTIRKEIIAGLLLSIAYSRMTAHYGFISEHLHHQKSYVVKFATIAAGITSNKLFIDDLLGLLTIKKHIRRAVKALRNYGPIIIDILLELEQQDKLNSTIKKQIPKIVAEFQNENALKILSRILKSKNTTSRLEASKSLRKLKLKNLDLTISNRVSKKRILAECVYYKAILEILGSLQHSINKDLLDQKDAPNQLKYKARKDLSDALEKELNKSFIILFNLLGLLYNEEDIQIAYKAIKSDIKEAKINALELLENLIDTSVKGSVLPILEHVIVDENHFSSSVIKLTLLSEIEYLVRLMSISGSNLRFLAVTYISIVKDRAFIPALLPLKKYRNKNVKQLAYDTYIQLLKIRD</sequence>
<dbReference type="CDD" id="cd06174">
    <property type="entry name" value="MFS"/>
    <property type="match status" value="1"/>
</dbReference>
<feature type="transmembrane region" description="Helical" evidence="8">
    <location>
        <begin position="391"/>
        <end position="410"/>
    </location>
</feature>
<comment type="subcellular location">
    <subcellularLocation>
        <location evidence="1 8">Membrane</location>
        <topology evidence="1 8">Multi-pass membrane protein</topology>
    </subcellularLocation>
</comment>
<evidence type="ECO:0000256" key="7">
    <source>
        <dbReference type="ARBA" id="ARBA00023136"/>
    </source>
</evidence>
<dbReference type="OrthoDB" id="1132709at2"/>
<dbReference type="InterPro" id="IPR016024">
    <property type="entry name" value="ARM-type_fold"/>
</dbReference>
<dbReference type="GO" id="GO:0005524">
    <property type="term" value="F:ATP binding"/>
    <property type="evidence" value="ECO:0007669"/>
    <property type="project" value="UniProtKB-KW"/>
</dbReference>
<dbReference type="PANTHER" id="PTHR43596">
    <property type="entry name" value="ADP,ATP CARRIER PROTEIN"/>
    <property type="match status" value="1"/>
</dbReference>
<evidence type="ECO:0000313" key="10">
    <source>
        <dbReference type="Proteomes" id="UP000238882"/>
    </source>
</evidence>
<evidence type="ECO:0000256" key="2">
    <source>
        <dbReference type="ARBA" id="ARBA00022448"/>
    </source>
</evidence>
<feature type="transmembrane region" description="Helical" evidence="8">
    <location>
        <begin position="146"/>
        <end position="170"/>
    </location>
</feature>